<proteinExistence type="predicted"/>
<dbReference type="PATRIC" id="fig|1158607.3.peg.1660"/>
<evidence type="ECO:0000313" key="1">
    <source>
        <dbReference type="EMBL" id="EOH94769.1"/>
    </source>
</evidence>
<organism evidence="1 2">
    <name type="scientific">Enterococcus pallens ATCC BAA-351</name>
    <dbReference type="NCBI Taxonomy" id="1158607"/>
    <lineage>
        <taxon>Bacteria</taxon>
        <taxon>Bacillati</taxon>
        <taxon>Bacillota</taxon>
        <taxon>Bacilli</taxon>
        <taxon>Lactobacillales</taxon>
        <taxon>Enterococcaceae</taxon>
        <taxon>Enterococcus</taxon>
    </lineage>
</organism>
<dbReference type="STRING" id="160454.RV10_GL001659"/>
<keyword evidence="2" id="KW-1185">Reference proteome</keyword>
<comment type="caution">
    <text evidence="1">The sequence shown here is derived from an EMBL/GenBank/DDBJ whole genome shotgun (WGS) entry which is preliminary data.</text>
</comment>
<dbReference type="OrthoDB" id="9096700at2"/>
<gene>
    <name evidence="1" type="ORF">UAU_01691</name>
</gene>
<dbReference type="HOGENOM" id="CLU_1945451_0_0_9"/>
<dbReference type="InterPro" id="IPR009693">
    <property type="entry name" value="Glucitol_operon_activator"/>
</dbReference>
<dbReference type="Proteomes" id="UP000013782">
    <property type="component" value="Unassembled WGS sequence"/>
</dbReference>
<reference evidence="1 2" key="1">
    <citation type="submission" date="2013-02" db="EMBL/GenBank/DDBJ databases">
        <title>The Genome Sequence of Enterococcus pallens BAA-351.</title>
        <authorList>
            <consortium name="The Broad Institute Genome Sequencing Platform"/>
            <consortium name="The Broad Institute Genome Sequencing Center for Infectious Disease"/>
            <person name="Earl A.M."/>
            <person name="Gilmore M.S."/>
            <person name="Lebreton F."/>
            <person name="Walker B."/>
            <person name="Young S.K."/>
            <person name="Zeng Q."/>
            <person name="Gargeya S."/>
            <person name="Fitzgerald M."/>
            <person name="Haas B."/>
            <person name="Abouelleil A."/>
            <person name="Alvarado L."/>
            <person name="Arachchi H.M."/>
            <person name="Berlin A.M."/>
            <person name="Chapman S.B."/>
            <person name="Dewar J."/>
            <person name="Goldberg J."/>
            <person name="Griggs A."/>
            <person name="Gujja S."/>
            <person name="Hansen M."/>
            <person name="Howarth C."/>
            <person name="Imamovic A."/>
            <person name="Larimer J."/>
            <person name="McCowan C."/>
            <person name="Murphy C."/>
            <person name="Neiman D."/>
            <person name="Pearson M."/>
            <person name="Priest M."/>
            <person name="Roberts A."/>
            <person name="Saif S."/>
            <person name="Shea T."/>
            <person name="Sisk P."/>
            <person name="Sykes S."/>
            <person name="Wortman J."/>
            <person name="Nusbaum C."/>
            <person name="Birren B."/>
        </authorList>
    </citation>
    <scope>NUCLEOTIDE SEQUENCE [LARGE SCALE GENOMIC DNA]</scope>
    <source>
        <strain evidence="1 2">ATCC BAA-351</strain>
    </source>
</reference>
<dbReference type="EMBL" id="AJAQ01000014">
    <property type="protein sequence ID" value="EOH94769.1"/>
    <property type="molecule type" value="Genomic_DNA"/>
</dbReference>
<name>R2T3E0_9ENTE</name>
<evidence type="ECO:0008006" key="3">
    <source>
        <dbReference type="Google" id="ProtNLM"/>
    </source>
</evidence>
<dbReference type="RefSeq" id="WP_010756697.1">
    <property type="nucleotide sequence ID" value="NZ_ASWD01000006.1"/>
</dbReference>
<sequence length="129" mass="14612">MGFYLLFLVILILQMLLVVRQSKHITQEYLAVKRQVNGQAQVGMGTFRSLRSLKKGRIIILAAADDQVVDFRELSGRTVFSKFKQSKALIGLTIEELLNQSTAEQQKAINLALSNFSSQEQKQEGIKWI</sequence>
<protein>
    <recommendedName>
        <fullName evidence="3">Glucitol operon activator protein</fullName>
    </recommendedName>
</protein>
<evidence type="ECO:0000313" key="2">
    <source>
        <dbReference type="Proteomes" id="UP000013782"/>
    </source>
</evidence>
<dbReference type="AlphaFoldDB" id="R2T3E0"/>
<accession>R2T3E0</accession>
<dbReference type="Pfam" id="PF06923">
    <property type="entry name" value="GutM"/>
    <property type="match status" value="1"/>
</dbReference>